<evidence type="ECO:0000256" key="5">
    <source>
        <dbReference type="ARBA" id="ARBA00022695"/>
    </source>
</evidence>
<dbReference type="PANTHER" id="PTHR19376:SF68">
    <property type="entry name" value="DNA-DIRECTED RNA POLYMERASE SUBUNIT BETA"/>
    <property type="match status" value="1"/>
</dbReference>
<dbReference type="GO" id="GO:0003677">
    <property type="term" value="F:DNA binding"/>
    <property type="evidence" value="ECO:0007669"/>
    <property type="project" value="InterPro"/>
</dbReference>
<keyword evidence="5" id="KW-0548">Nucleotidyltransferase</keyword>
<dbReference type="EC" id="2.7.7.6" evidence="1"/>
<dbReference type="AlphaFoldDB" id="A0A4D6C209"/>
<dbReference type="Gene3D" id="1.10.274.100">
    <property type="entry name" value="RNA polymerase Rpb1, domain 3"/>
    <property type="match status" value="1"/>
</dbReference>
<dbReference type="CDD" id="cd02655">
    <property type="entry name" value="RNAP_beta'_C"/>
    <property type="match status" value="1"/>
</dbReference>
<evidence type="ECO:0000259" key="9">
    <source>
        <dbReference type="Pfam" id="PF04998"/>
    </source>
</evidence>
<dbReference type="InterPro" id="IPR007083">
    <property type="entry name" value="RNA_pol_Rpb1_4"/>
</dbReference>
<name>A0A4D6C209_9CHLO</name>
<evidence type="ECO:0000256" key="8">
    <source>
        <dbReference type="ARBA" id="ARBA00023163"/>
    </source>
</evidence>
<evidence type="ECO:0000256" key="7">
    <source>
        <dbReference type="ARBA" id="ARBA00022833"/>
    </source>
</evidence>
<sequence>MIYFNQHFDKTKLRLFIAWLLTRLGGWQTIHALERFKTLGFGYATRAGVSLGVDDLSAPPLKIGFVDATSKFVQSSFGGQSIGSEKAQRVIDSWSGASEVLKDAVVDHFLQTDPLNPIYMMAFSGARGSLTQVRQLVGMRGLMVDPMGNILTLPVQHSFREGLTVTEYMISCYGARKGLVDTALRTAKSGYLTRRLVDVAQDVLIRRIDCGTKKGILLTDLKTPEGVLLRPLNARLLGRVLLPTNQVIDTQLASTLSSQSSVHVRSPLTCRPNLGTGSPDVCQLCYGWNLARGQTVQVGEAVGILAAQSIGEPGTQLTMRTFHTGGAVAGQRSSRLRAPRAGRLCFSSEQPGSLVRTSIGELGFIVYQTCQFSIFTSEGNNIERLDYKVPAGTCLLVRHGQWVRRFQDLAFWPLSKATTNPVLNEYKAGTNFNAQWAFSSKASETDNIQSLWLLSSSSSSRLNTKNIFGDKIETGEIQSQFTLFDNSDLQKTEKLKSKVLLGDYILEKTGFRTNQINLNTGRLISWQNKWLGFRKAQRTLVNLKNLQGLAENQFNALNEGQWLPRGTFLGLFVYTTPTSGDIVQGLPRIDALFEARSSTGLSEEMILVFNSLLKKGVPAQKATKLAFTFIQERLICRIQEAYLDQGVHIDDKHLEVIVRQMTSKVLINYSGDSPCVPGDLISLEEAEAFSSALRALGMEELIYEPTLTGITKAALQKQGFLSPASFQDTIRVLLRCSLQSQQDPVRGLKEHVILGQSLPSGTGHRASQLFN</sequence>
<dbReference type="RefSeq" id="YP_009646286.1">
    <property type="nucleotide sequence ID" value="NC_042485.1"/>
</dbReference>
<keyword evidence="11" id="KW-0150">Chloroplast</keyword>
<keyword evidence="4" id="KW-0808">Transferase</keyword>
<keyword evidence="7" id="KW-0862">Zinc</keyword>
<dbReference type="GO" id="GO:0046872">
    <property type="term" value="F:metal ion binding"/>
    <property type="evidence" value="ECO:0007669"/>
    <property type="project" value="UniProtKB-KW"/>
</dbReference>
<dbReference type="SUPFAM" id="SSF64484">
    <property type="entry name" value="beta and beta-prime subunits of DNA dependent RNA-polymerase"/>
    <property type="match status" value="1"/>
</dbReference>
<dbReference type="Gene3D" id="1.10.1790.20">
    <property type="match status" value="1"/>
</dbReference>
<dbReference type="InterPro" id="IPR045867">
    <property type="entry name" value="DNA-dir_RpoC_beta_prime"/>
</dbReference>
<evidence type="ECO:0000256" key="3">
    <source>
        <dbReference type="ARBA" id="ARBA00022640"/>
    </source>
</evidence>
<dbReference type="Gene3D" id="1.10.150.390">
    <property type="match status" value="1"/>
</dbReference>
<dbReference type="InterPro" id="IPR042102">
    <property type="entry name" value="RNA_pol_Rpb1_3_sf"/>
</dbReference>
<gene>
    <name evidence="11" type="primary">rpoC2</name>
</gene>
<feature type="domain" description="RNA polymerase Rpb1" evidence="10">
    <location>
        <begin position="85"/>
        <end position="148"/>
    </location>
</feature>
<dbReference type="EMBL" id="MK085989">
    <property type="protein sequence ID" value="QBX97866.1"/>
    <property type="molecule type" value="Genomic_DNA"/>
</dbReference>
<feature type="domain" description="RNA polymerase Rpb1" evidence="9">
    <location>
        <begin position="162"/>
        <end position="342"/>
    </location>
</feature>
<proteinExistence type="predicted"/>
<geneLocation type="chloroplast" evidence="11"/>
<protein>
    <recommendedName>
        <fullName evidence="1">DNA-directed RNA polymerase</fullName>
        <ecNumber evidence="1">2.7.7.6</ecNumber>
    </recommendedName>
</protein>
<dbReference type="InterPro" id="IPR007081">
    <property type="entry name" value="RNA_pol_Rpb1_5"/>
</dbReference>
<keyword evidence="8" id="KW-0804">Transcription</keyword>
<accession>A0A4D6C209</accession>
<evidence type="ECO:0000256" key="2">
    <source>
        <dbReference type="ARBA" id="ARBA00022478"/>
    </source>
</evidence>
<dbReference type="GO" id="GO:0003899">
    <property type="term" value="F:DNA-directed RNA polymerase activity"/>
    <property type="evidence" value="ECO:0007669"/>
    <property type="project" value="UniProtKB-EC"/>
</dbReference>
<dbReference type="InterPro" id="IPR038120">
    <property type="entry name" value="Rpb1_funnel_sf"/>
</dbReference>
<dbReference type="Gene3D" id="1.10.132.30">
    <property type="match status" value="1"/>
</dbReference>
<keyword evidence="6" id="KW-0479">Metal-binding</keyword>
<organism evidence="11">
    <name type="scientific">Chloropicon mariensis</name>
    <dbReference type="NCBI Taxonomy" id="1606511"/>
    <lineage>
        <taxon>Eukaryota</taxon>
        <taxon>Viridiplantae</taxon>
        <taxon>Chlorophyta</taxon>
        <taxon>Chloropicophyceae</taxon>
        <taxon>Chloropicales</taxon>
        <taxon>Chloropicaceae</taxon>
        <taxon>Chloropicon</taxon>
    </lineage>
</organism>
<dbReference type="Pfam" id="PF04998">
    <property type="entry name" value="RNA_pol_Rpb1_5"/>
    <property type="match status" value="2"/>
</dbReference>
<dbReference type="GO" id="GO:0006351">
    <property type="term" value="P:DNA-templated transcription"/>
    <property type="evidence" value="ECO:0007669"/>
    <property type="project" value="InterPro"/>
</dbReference>
<reference evidence="11" key="1">
    <citation type="journal article" date="2019" name="Genome Biol. Evol.">
        <title>Tracing the Evolution of the Plastome and Mitogenome in the Chloropicophyceae Uncovered Convergent tRNA Gene Losses and a Variant Plastid Genetic Code.</title>
        <authorList>
            <person name="Turmel M."/>
            <person name="Dos Santos A.L."/>
            <person name="Otis C."/>
            <person name="Sergerie R."/>
            <person name="Lemieux C."/>
        </authorList>
    </citation>
    <scope>NUCLEOTIDE SEQUENCE</scope>
</reference>
<evidence type="ECO:0000259" key="10">
    <source>
        <dbReference type="Pfam" id="PF05000"/>
    </source>
</evidence>
<dbReference type="Gene3D" id="6.10.250.2940">
    <property type="match status" value="1"/>
</dbReference>
<evidence type="ECO:0000256" key="6">
    <source>
        <dbReference type="ARBA" id="ARBA00022723"/>
    </source>
</evidence>
<evidence type="ECO:0000256" key="4">
    <source>
        <dbReference type="ARBA" id="ARBA00022679"/>
    </source>
</evidence>
<dbReference type="PANTHER" id="PTHR19376">
    <property type="entry name" value="DNA-DIRECTED RNA POLYMERASE"/>
    <property type="match status" value="1"/>
</dbReference>
<feature type="domain" description="RNA polymerase Rpb1" evidence="9">
    <location>
        <begin position="627"/>
        <end position="714"/>
    </location>
</feature>
<evidence type="ECO:0000256" key="1">
    <source>
        <dbReference type="ARBA" id="ARBA00012418"/>
    </source>
</evidence>
<dbReference type="GO" id="GO:0000428">
    <property type="term" value="C:DNA-directed RNA polymerase complex"/>
    <property type="evidence" value="ECO:0007669"/>
    <property type="project" value="UniProtKB-KW"/>
</dbReference>
<dbReference type="Pfam" id="PF05000">
    <property type="entry name" value="RNA_pol_Rpb1_4"/>
    <property type="match status" value="1"/>
</dbReference>
<keyword evidence="3 11" id="KW-0934">Plastid</keyword>
<evidence type="ECO:0000313" key="11">
    <source>
        <dbReference type="EMBL" id="QBX97866.1"/>
    </source>
</evidence>
<keyword evidence="2" id="KW-0240">DNA-directed RNA polymerase</keyword>
<dbReference type="GeneID" id="40350946"/>